<dbReference type="PANTHER" id="PTHR46268:SF6">
    <property type="entry name" value="UNIVERSAL STRESS PROTEIN UP12"/>
    <property type="match status" value="1"/>
</dbReference>
<dbReference type="InterPro" id="IPR006015">
    <property type="entry name" value="Universal_stress_UspA"/>
</dbReference>
<comment type="similarity">
    <text evidence="1">Belongs to the universal stress protein A family.</text>
</comment>
<dbReference type="AlphaFoldDB" id="A0A2L1K615"/>
<evidence type="ECO:0000313" key="3">
    <source>
        <dbReference type="EMBL" id="AVE17488.1"/>
    </source>
</evidence>
<dbReference type="EMBL" id="MG201402">
    <property type="protein sequence ID" value="AVE17488.1"/>
    <property type="molecule type" value="Genomic_DNA"/>
</dbReference>
<dbReference type="InterPro" id="IPR006016">
    <property type="entry name" value="UspA"/>
</dbReference>
<accession>A0A2L1K615</accession>
<dbReference type="SUPFAM" id="SSF52402">
    <property type="entry name" value="Adenine nucleotide alpha hydrolases-like"/>
    <property type="match status" value="2"/>
</dbReference>
<evidence type="ECO:0000256" key="1">
    <source>
        <dbReference type="ARBA" id="ARBA00008791"/>
    </source>
</evidence>
<protein>
    <recommendedName>
        <fullName evidence="2">UspA domain-containing protein</fullName>
    </recommendedName>
</protein>
<feature type="domain" description="UspA" evidence="2">
    <location>
        <begin position="220"/>
        <end position="290"/>
    </location>
</feature>
<evidence type="ECO:0000259" key="2">
    <source>
        <dbReference type="Pfam" id="PF00582"/>
    </source>
</evidence>
<dbReference type="PANTHER" id="PTHR46268">
    <property type="entry name" value="STRESS RESPONSE PROTEIN NHAX"/>
    <property type="match status" value="1"/>
</dbReference>
<dbReference type="PRINTS" id="PR01438">
    <property type="entry name" value="UNVRSLSTRESS"/>
</dbReference>
<dbReference type="Gene3D" id="3.40.50.12370">
    <property type="match status" value="1"/>
</dbReference>
<sequence length="290" mass="31666">MATKEKRMNKIITCIDGSSVSDEVCAAACWSAKQLNKPILLLHAIEKGHSTTTEDLSGAIGLGARSSLLNEMAALDEQRSKVALSLGKEILAHSKAFLIDNGCHDIEKTQRHSGIVEAICDLENDARLIVIGKSGQQHNGDFKALGSHIEQIIRQVHTPILIANRSFKAPKSFMLAYDGRETADKAVQRIIDGGLLHGLTCHLVTVKNSAPNFEEKFKRTKDLLTNKGFEVKASLLEGQIFDALMNYKENSGVDMLVMGAFSHSKLASVFLGSNTLKMIEQTALPMIVLR</sequence>
<dbReference type="Pfam" id="PF00582">
    <property type="entry name" value="Usp"/>
    <property type="match status" value="2"/>
</dbReference>
<organism evidence="3">
    <name type="scientific">Proteus mirabilis</name>
    <dbReference type="NCBI Taxonomy" id="584"/>
    <lineage>
        <taxon>Bacteria</taxon>
        <taxon>Pseudomonadati</taxon>
        <taxon>Pseudomonadota</taxon>
        <taxon>Gammaproteobacteria</taxon>
        <taxon>Enterobacterales</taxon>
        <taxon>Morganellaceae</taxon>
        <taxon>Proteus</taxon>
    </lineage>
</organism>
<name>A0A2L1K615_PROMI</name>
<proteinExistence type="inferred from homology"/>
<reference evidence="3" key="1">
    <citation type="journal article" date="2018" name="Antimicrob. Agents Chemother.">
        <title>PGI2, a novel SGI1-relative multidrug-resistant genomic island characterized in Proteus mirabilis.</title>
        <authorList>
            <person name="Lei C.W."/>
            <person name="Chen Y.P."/>
            <person name="Kong L.-H."/>
            <person name="Wang Y.-X."/>
            <person name="Zhang A.-Y."/>
            <person name="Wang H.-N."/>
        </authorList>
    </citation>
    <scope>NUCLEOTIDE SEQUENCE</scope>
</reference>
<feature type="domain" description="UspA" evidence="2">
    <location>
        <begin position="9"/>
        <end position="162"/>
    </location>
</feature>
<gene>
    <name evidence="3" type="ORF">PGI2-067</name>
</gene>
<dbReference type="CDD" id="cd00293">
    <property type="entry name" value="USP-like"/>
    <property type="match status" value="2"/>
</dbReference>